<dbReference type="InterPro" id="IPR001310">
    <property type="entry name" value="Histidine_triad_HIT"/>
</dbReference>
<evidence type="ECO:0000259" key="2">
    <source>
        <dbReference type="PROSITE" id="PS51084"/>
    </source>
</evidence>
<name>A0ABT5KVN9_9BURK</name>
<dbReference type="Pfam" id="PF01230">
    <property type="entry name" value="HIT"/>
    <property type="match status" value="1"/>
</dbReference>
<dbReference type="InterPro" id="IPR036265">
    <property type="entry name" value="HIT-like_sf"/>
</dbReference>
<dbReference type="PROSITE" id="PS00892">
    <property type="entry name" value="HIT_1"/>
    <property type="match status" value="1"/>
</dbReference>
<accession>A0ABT5KVN9</accession>
<dbReference type="CDD" id="cd01276">
    <property type="entry name" value="PKCI_related"/>
    <property type="match status" value="1"/>
</dbReference>
<dbReference type="SUPFAM" id="SSF54197">
    <property type="entry name" value="HIT-like"/>
    <property type="match status" value="1"/>
</dbReference>
<keyword evidence="4" id="KW-1185">Reference proteome</keyword>
<gene>
    <name evidence="3" type="ORF">PRZ01_11710</name>
</gene>
<organism evidence="3 4">
    <name type="scientific">Roseateles koreensis</name>
    <dbReference type="NCBI Taxonomy" id="2987526"/>
    <lineage>
        <taxon>Bacteria</taxon>
        <taxon>Pseudomonadati</taxon>
        <taxon>Pseudomonadota</taxon>
        <taxon>Betaproteobacteria</taxon>
        <taxon>Burkholderiales</taxon>
        <taxon>Sphaerotilaceae</taxon>
        <taxon>Roseateles</taxon>
    </lineage>
</organism>
<dbReference type="Gene3D" id="3.30.428.10">
    <property type="entry name" value="HIT-like"/>
    <property type="match status" value="1"/>
</dbReference>
<feature type="short sequence motif" description="Histidine triad motif" evidence="1">
    <location>
        <begin position="113"/>
        <end position="117"/>
    </location>
</feature>
<dbReference type="PRINTS" id="PR00332">
    <property type="entry name" value="HISTRIAD"/>
</dbReference>
<proteinExistence type="predicted"/>
<evidence type="ECO:0000256" key="1">
    <source>
        <dbReference type="PROSITE-ProRule" id="PRU00464"/>
    </source>
</evidence>
<protein>
    <submittedName>
        <fullName evidence="3">Histidine triad nucleotide-binding protein</fullName>
    </submittedName>
</protein>
<evidence type="ECO:0000313" key="3">
    <source>
        <dbReference type="EMBL" id="MDC8785857.1"/>
    </source>
</evidence>
<comment type="caution">
    <text evidence="3">The sequence shown here is derived from an EMBL/GenBank/DDBJ whole genome shotgun (WGS) entry which is preliminary data.</text>
</comment>
<dbReference type="PANTHER" id="PTHR23089">
    <property type="entry name" value="HISTIDINE TRIAD HIT PROTEIN"/>
    <property type="match status" value="1"/>
</dbReference>
<evidence type="ECO:0000313" key="4">
    <source>
        <dbReference type="Proteomes" id="UP001219862"/>
    </source>
</evidence>
<dbReference type="RefSeq" id="WP_273596968.1">
    <property type="nucleotide sequence ID" value="NZ_JAQQXS010000009.1"/>
</dbReference>
<reference evidence="3 4" key="1">
    <citation type="submission" date="2022-10" db="EMBL/GenBank/DDBJ databases">
        <title>paucibacter sp. hw8 Genome sequencing.</title>
        <authorList>
            <person name="Park S."/>
        </authorList>
    </citation>
    <scope>NUCLEOTIDE SEQUENCE [LARGE SCALE GENOMIC DNA]</scope>
    <source>
        <strain evidence="4">hw8</strain>
    </source>
</reference>
<dbReference type="Proteomes" id="UP001219862">
    <property type="component" value="Unassembled WGS sequence"/>
</dbReference>
<dbReference type="PROSITE" id="PS51084">
    <property type="entry name" value="HIT_2"/>
    <property type="match status" value="1"/>
</dbReference>
<dbReference type="InterPro" id="IPR011146">
    <property type="entry name" value="HIT-like"/>
</dbReference>
<dbReference type="InterPro" id="IPR019808">
    <property type="entry name" value="Histidine_triad_CS"/>
</dbReference>
<dbReference type="EMBL" id="JAQQXS010000009">
    <property type="protein sequence ID" value="MDC8785857.1"/>
    <property type="molecule type" value="Genomic_DNA"/>
</dbReference>
<sequence length="128" mass="13904">MTDATFTAAADITQSADPHCIFCKIIAGQIPSRKAYEDEELLAFHDINPWAPVHVLIIPKLHIATMADLAEGHAALLGKMSLLAPRLMRELGVSNGFRTVINTGPDGGQEVYHLHMHVMGGPRPWAKG</sequence>
<feature type="domain" description="HIT" evidence="2">
    <location>
        <begin position="21"/>
        <end position="128"/>
    </location>
</feature>